<reference evidence="1" key="1">
    <citation type="journal article" date="2020" name="Nature">
        <title>Giant virus diversity and host interactions through global metagenomics.</title>
        <authorList>
            <person name="Schulz F."/>
            <person name="Roux S."/>
            <person name="Paez-Espino D."/>
            <person name="Jungbluth S."/>
            <person name="Walsh D.A."/>
            <person name="Denef V.J."/>
            <person name="McMahon K.D."/>
            <person name="Konstantinidis K.T."/>
            <person name="Eloe-Fadrosh E.A."/>
            <person name="Kyrpides N.C."/>
            <person name="Woyke T."/>
        </authorList>
    </citation>
    <scope>NUCLEOTIDE SEQUENCE</scope>
    <source>
        <strain evidence="1">GVMAG-M-3300023179-150</strain>
    </source>
</reference>
<dbReference type="AlphaFoldDB" id="A0A6C0E6C2"/>
<name>A0A6C0E6C2_9ZZZZ</name>
<sequence length="314" mass="37009">MSFSKLFTQYGTLSLEQLELQRARITGGLERFFVNFPELTQDQKKTLTENVMEILECVNSIADLLNGDRHCDAIVEKMEGKFTLMLDSFMKLVVALSDFIEKNTYRKICTGVEFHSLSQHFDFLFEEMLIQFEKVKQQQGQQQGQERQHFDLTLRYNLLVLWCFYGYQPWIKTLFEYGFYGSDEDYQFYQNKSKNGRTLLEDVLKSQENIFQQGVQAFYDGKISFDDSDILRETCNLLCVIPYLALSDPVLKMTRKPSQTFRNQVESDYWNLHCCLSEEQKSTSEIVNSTKLRLMTVLREFTDKYLEHPKLSHI</sequence>
<evidence type="ECO:0000313" key="1">
    <source>
        <dbReference type="EMBL" id="QHT24727.1"/>
    </source>
</evidence>
<protein>
    <submittedName>
        <fullName evidence="1">Uncharacterized protein</fullName>
    </submittedName>
</protein>
<dbReference type="EMBL" id="MN739748">
    <property type="protein sequence ID" value="QHT24727.1"/>
    <property type="molecule type" value="Genomic_DNA"/>
</dbReference>
<accession>A0A6C0E6C2</accession>
<proteinExistence type="predicted"/>
<organism evidence="1">
    <name type="scientific">viral metagenome</name>
    <dbReference type="NCBI Taxonomy" id="1070528"/>
    <lineage>
        <taxon>unclassified sequences</taxon>
        <taxon>metagenomes</taxon>
        <taxon>organismal metagenomes</taxon>
    </lineage>
</organism>